<evidence type="ECO:0000259" key="2">
    <source>
        <dbReference type="Pfam" id="PF01728"/>
    </source>
</evidence>
<reference evidence="3 4" key="1">
    <citation type="journal article" date="2016" name="Nat. Commun.">
        <title>Thousands of microbial genomes shed light on interconnected biogeochemical processes in an aquifer system.</title>
        <authorList>
            <person name="Anantharaman K."/>
            <person name="Brown C.T."/>
            <person name="Hug L.A."/>
            <person name="Sharon I."/>
            <person name="Castelle C.J."/>
            <person name="Probst A.J."/>
            <person name="Thomas B.C."/>
            <person name="Singh A."/>
            <person name="Wilkins M.J."/>
            <person name="Karaoz U."/>
            <person name="Brodie E.L."/>
            <person name="Williams K.H."/>
            <person name="Hubbard S.S."/>
            <person name="Banfield J.F."/>
        </authorList>
    </citation>
    <scope>NUCLEOTIDE SEQUENCE [LARGE SCALE GENOMIC DNA]</scope>
</reference>
<proteinExistence type="predicted"/>
<dbReference type="InterPro" id="IPR002877">
    <property type="entry name" value="RNA_MeTrfase_FtsJ_dom"/>
</dbReference>
<evidence type="ECO:0000313" key="3">
    <source>
        <dbReference type="EMBL" id="OGG37804.1"/>
    </source>
</evidence>
<dbReference type="InterPro" id="IPR029063">
    <property type="entry name" value="SAM-dependent_MTases_sf"/>
</dbReference>
<name>A0A1F6BLK7_9BACT</name>
<dbReference type="GO" id="GO:0032259">
    <property type="term" value="P:methylation"/>
    <property type="evidence" value="ECO:0007669"/>
    <property type="project" value="InterPro"/>
</dbReference>
<dbReference type="EMBL" id="MFKH01000001">
    <property type="protein sequence ID" value="OGG37804.1"/>
    <property type="molecule type" value="Genomic_DNA"/>
</dbReference>
<dbReference type="Pfam" id="PF01728">
    <property type="entry name" value="FtsJ"/>
    <property type="match status" value="1"/>
</dbReference>
<dbReference type="Gene3D" id="3.40.50.150">
    <property type="entry name" value="Vaccinia Virus protein VP39"/>
    <property type="match status" value="1"/>
</dbReference>
<dbReference type="InterPro" id="IPR047048">
    <property type="entry name" value="TlyA"/>
</dbReference>
<organism evidence="3 4">
    <name type="scientific">Candidatus Jorgensenbacteria bacterium GWA1_54_12</name>
    <dbReference type="NCBI Taxonomy" id="1798468"/>
    <lineage>
        <taxon>Bacteria</taxon>
        <taxon>Candidatus Joergenseniibacteriota</taxon>
    </lineage>
</organism>
<accession>A0A1F6BLK7</accession>
<dbReference type="STRING" id="1798468.A2110_01805"/>
<dbReference type="PANTHER" id="PTHR32319">
    <property type="entry name" value="BACTERIAL HEMOLYSIN-LIKE PROTEIN"/>
    <property type="match status" value="1"/>
</dbReference>
<protein>
    <recommendedName>
        <fullName evidence="2">Ribosomal RNA methyltransferase FtsJ domain-containing protein</fullName>
    </recommendedName>
</protein>
<dbReference type="GO" id="GO:0003723">
    <property type="term" value="F:RNA binding"/>
    <property type="evidence" value="ECO:0007669"/>
    <property type="project" value="UniProtKB-KW"/>
</dbReference>
<sequence length="184" mass="20747">MPYASRAGEKLEHALNTFNVKVDGFVCADFGSSTGGFVDCLLQAGAQKVYAVETGYGVLDWKLRNDERVIVMERKNAMHVELPEKADLITIDTSWTRLENIIPNALKNLKEKGQIIALVKPHYEAHPKMLRKGKLLDEFMPEVLNGVKDTLKELGVEVLNETESPVLGVKGKNKEYLFYLRRVE</sequence>
<evidence type="ECO:0000313" key="4">
    <source>
        <dbReference type="Proteomes" id="UP000176273"/>
    </source>
</evidence>
<dbReference type="PANTHER" id="PTHR32319:SF0">
    <property type="entry name" value="BACTERIAL HEMOLYSIN-LIKE PROTEIN"/>
    <property type="match status" value="1"/>
</dbReference>
<feature type="domain" description="Ribosomal RNA methyltransferase FtsJ" evidence="2">
    <location>
        <begin position="3"/>
        <end position="181"/>
    </location>
</feature>
<evidence type="ECO:0000256" key="1">
    <source>
        <dbReference type="ARBA" id="ARBA00022884"/>
    </source>
</evidence>
<gene>
    <name evidence="3" type="ORF">A2110_01805</name>
</gene>
<keyword evidence="1" id="KW-0694">RNA-binding</keyword>
<dbReference type="Proteomes" id="UP000176273">
    <property type="component" value="Unassembled WGS sequence"/>
</dbReference>
<dbReference type="SUPFAM" id="SSF53335">
    <property type="entry name" value="S-adenosyl-L-methionine-dependent methyltransferases"/>
    <property type="match status" value="1"/>
</dbReference>
<dbReference type="GO" id="GO:0008168">
    <property type="term" value="F:methyltransferase activity"/>
    <property type="evidence" value="ECO:0007669"/>
    <property type="project" value="InterPro"/>
</dbReference>
<comment type="caution">
    <text evidence="3">The sequence shown here is derived from an EMBL/GenBank/DDBJ whole genome shotgun (WGS) entry which is preliminary data.</text>
</comment>
<dbReference type="AlphaFoldDB" id="A0A1F6BLK7"/>